<protein>
    <submittedName>
        <fullName evidence="2">Phospholipase d</fullName>
    </submittedName>
</protein>
<comment type="caution">
    <text evidence="2">The sequence shown here is derived from an EMBL/GenBank/DDBJ whole genome shotgun (WGS) entry which is preliminary data.</text>
</comment>
<proteinExistence type="predicted"/>
<sequence>MSTDAEFPQSFVRPWKELLQSRRDEQQDDFPNHHVNDIDSLITTSSPKSLYVGTGHSIYTRALLPAILGAKHSVQLITCYWAASPSLDAIRETFLQLASARSEANVTSPLRITIGFSSRGLFQKLFHPASRNGYVYPPSQWPKLGLPGQDVLQNAGIELTVKSLFFTPFSVMHPKFVIVDGERAFIPSCNVSWERWFEGCVEVEGDIVNRLVAFYERVWGDGKEPRQDRNLEDDIMAIAQPNMASSANGIETSATQSIAFPVSGPVPTIFLPSPHHRNPRFSLFPFLSQSNPPMTPLNAALLTLFSNAQRRITILTPNVTSWPVVEALLEALARGVDVQIRTSKGMMLIEQLVTAGTTTSWCLRKFIQRYNALLNQPRPSDPEAQSITPGNLEILYYKQLDERRDMDDEPVVSHFKMTLVDDEYLVLGSGNMDRASWWTSQEIGLLFYVPGFEGQRLWNDVLEKRTEVLFQSDHPKRLV</sequence>
<name>A0A8H4LN18_9HYPO</name>
<dbReference type="InterPro" id="IPR001736">
    <property type="entry name" value="PLipase_D/transphosphatidylase"/>
</dbReference>
<keyword evidence="3" id="KW-1185">Reference proteome</keyword>
<evidence type="ECO:0000313" key="3">
    <source>
        <dbReference type="Proteomes" id="UP000554235"/>
    </source>
</evidence>
<dbReference type="PANTHER" id="PTHR21248">
    <property type="entry name" value="CARDIOLIPIN SYNTHASE"/>
    <property type="match status" value="1"/>
</dbReference>
<dbReference type="AlphaFoldDB" id="A0A8H4LN18"/>
<dbReference type="Proteomes" id="UP000554235">
    <property type="component" value="Unassembled WGS sequence"/>
</dbReference>
<dbReference type="CDD" id="cd00138">
    <property type="entry name" value="PLDc_SF"/>
    <property type="match status" value="1"/>
</dbReference>
<feature type="domain" description="PLD phosphodiesterase" evidence="1">
    <location>
        <begin position="168"/>
        <end position="195"/>
    </location>
</feature>
<dbReference type="Pfam" id="PF13091">
    <property type="entry name" value="PLDc_2"/>
    <property type="match status" value="1"/>
</dbReference>
<dbReference type="OrthoDB" id="2958217at2759"/>
<gene>
    <name evidence="2" type="ORF">FALBO_1980</name>
</gene>
<dbReference type="PANTHER" id="PTHR21248:SF11">
    <property type="entry name" value="PLD PHOSPHODIESTERASE DOMAIN-CONTAINING PROTEIN"/>
    <property type="match status" value="1"/>
</dbReference>
<dbReference type="SMART" id="SM00155">
    <property type="entry name" value="PLDc"/>
    <property type="match status" value="2"/>
</dbReference>
<organism evidence="2 3">
    <name type="scientific">Fusarium albosuccineum</name>
    <dbReference type="NCBI Taxonomy" id="1237068"/>
    <lineage>
        <taxon>Eukaryota</taxon>
        <taxon>Fungi</taxon>
        <taxon>Dikarya</taxon>
        <taxon>Ascomycota</taxon>
        <taxon>Pezizomycotina</taxon>
        <taxon>Sordariomycetes</taxon>
        <taxon>Hypocreomycetidae</taxon>
        <taxon>Hypocreales</taxon>
        <taxon>Nectriaceae</taxon>
        <taxon>Fusarium</taxon>
        <taxon>Fusarium decemcellulare species complex</taxon>
    </lineage>
</organism>
<dbReference type="PROSITE" id="PS50035">
    <property type="entry name" value="PLD"/>
    <property type="match status" value="2"/>
</dbReference>
<reference evidence="2 3" key="1">
    <citation type="submission" date="2020-01" db="EMBL/GenBank/DDBJ databases">
        <title>Identification and distribution of gene clusters putatively required for synthesis of sphingolipid metabolism inhibitors in phylogenetically diverse species of the filamentous fungus Fusarium.</title>
        <authorList>
            <person name="Kim H.-S."/>
            <person name="Busman M."/>
            <person name="Brown D.W."/>
            <person name="Divon H."/>
            <person name="Uhlig S."/>
            <person name="Proctor R.H."/>
        </authorList>
    </citation>
    <scope>NUCLEOTIDE SEQUENCE [LARGE SCALE GENOMIC DNA]</scope>
    <source>
        <strain evidence="2 3">NRRL 20459</strain>
    </source>
</reference>
<dbReference type="GO" id="GO:0030572">
    <property type="term" value="F:phosphatidyltransferase activity"/>
    <property type="evidence" value="ECO:0007669"/>
    <property type="project" value="UniProtKB-ARBA"/>
</dbReference>
<dbReference type="GO" id="GO:0032049">
    <property type="term" value="P:cardiolipin biosynthetic process"/>
    <property type="evidence" value="ECO:0007669"/>
    <property type="project" value="UniProtKB-ARBA"/>
</dbReference>
<dbReference type="InterPro" id="IPR025202">
    <property type="entry name" value="PLD-like_dom"/>
</dbReference>
<feature type="domain" description="PLD phosphodiesterase" evidence="1">
    <location>
        <begin position="409"/>
        <end position="436"/>
    </location>
</feature>
<accession>A0A8H4LN18</accession>
<dbReference type="EMBL" id="JAADYS010000249">
    <property type="protein sequence ID" value="KAF4471113.1"/>
    <property type="molecule type" value="Genomic_DNA"/>
</dbReference>
<dbReference type="Gene3D" id="3.30.870.10">
    <property type="entry name" value="Endonuclease Chain A"/>
    <property type="match status" value="2"/>
</dbReference>
<dbReference type="SUPFAM" id="SSF56024">
    <property type="entry name" value="Phospholipase D/nuclease"/>
    <property type="match status" value="2"/>
</dbReference>
<evidence type="ECO:0000313" key="2">
    <source>
        <dbReference type="EMBL" id="KAF4471113.1"/>
    </source>
</evidence>
<evidence type="ECO:0000259" key="1">
    <source>
        <dbReference type="PROSITE" id="PS50035"/>
    </source>
</evidence>